<dbReference type="PRINTS" id="PR01036">
    <property type="entry name" value="TCRTETB"/>
</dbReference>
<evidence type="ECO:0000256" key="3">
    <source>
        <dbReference type="ARBA" id="ARBA00022989"/>
    </source>
</evidence>
<evidence type="ECO:0000313" key="10">
    <source>
        <dbReference type="Proteomes" id="UP000030151"/>
    </source>
</evidence>
<dbReference type="PANTHER" id="PTHR23502">
    <property type="entry name" value="MAJOR FACILITATOR SUPERFAMILY"/>
    <property type="match status" value="1"/>
</dbReference>
<dbReference type="PROSITE" id="PS00216">
    <property type="entry name" value="SUGAR_TRANSPORT_1"/>
    <property type="match status" value="1"/>
</dbReference>
<dbReference type="PANTHER" id="PTHR23502:SF60">
    <property type="entry name" value="MAJOR FACILITATOR SUPERFAMILY (MFS) PROFILE DOMAIN-CONTAINING PROTEIN-RELATED"/>
    <property type="match status" value="1"/>
</dbReference>
<keyword evidence="3 7" id="KW-1133">Transmembrane helix</keyword>
<feature type="transmembrane region" description="Helical" evidence="7">
    <location>
        <begin position="471"/>
        <end position="488"/>
    </location>
</feature>
<sequence length="502" mass="55020">MASVSQDNDIETTRPPQTSHIPLKEVRPFPSEPSDPFLVTFDSDHSHKNPLNWRNGKKWLILDVLSTAGFNRTMVSTIMAPALATIAQEFGMNSAAAAMVMSIYPLATAIGPLFMGPLSELYGRKPILHASNIWFLVWNIACGFANSAGLLIAARFLAGLGASAIYALASGVLSDLWRADQRGKSLGAYLLIPLLGAAVGPIVGGFIASRSDWRWSFWATSAFQAIMTAVSFAIYEESYGPVILRRQARRVRRATGDDRYYAAIETHETRKLGFTTVRRALSRPFRLLATHPIVQITSIISSFEYGLLYLVLSTFGQLWVDQYGQSVEISGLHYLACAIGEVAGSQLGGPLMDYYYRKAVSKNGGAEPKPEHRLPFMFGGLSLVPVGLCLYGWSAQYRLSWVIVDLGIVITSFGSQIAGLPLHAYLIDVYGEHTSSAISASQLPRSLAAFLFPLFAPKMYSALGYGWGNTVLAAAALCISLPSPWILWKYGEKLRSHLRETY</sequence>
<organism evidence="9 10">
    <name type="scientific">Metarhizium robertsii</name>
    <dbReference type="NCBI Taxonomy" id="568076"/>
    <lineage>
        <taxon>Eukaryota</taxon>
        <taxon>Fungi</taxon>
        <taxon>Dikarya</taxon>
        <taxon>Ascomycota</taxon>
        <taxon>Pezizomycotina</taxon>
        <taxon>Sordariomycetes</taxon>
        <taxon>Hypocreomycetidae</taxon>
        <taxon>Hypocreales</taxon>
        <taxon>Clavicipitaceae</taxon>
        <taxon>Metarhizium</taxon>
    </lineage>
</organism>
<feature type="transmembrane region" description="Helical" evidence="7">
    <location>
        <begin position="186"/>
        <end position="209"/>
    </location>
</feature>
<dbReference type="AlphaFoldDB" id="A0A014N3J2"/>
<feature type="transmembrane region" description="Helical" evidence="7">
    <location>
        <begin position="95"/>
        <end position="115"/>
    </location>
</feature>
<name>A0A014N3J2_9HYPO</name>
<dbReference type="GO" id="GO:0016020">
    <property type="term" value="C:membrane"/>
    <property type="evidence" value="ECO:0007669"/>
    <property type="project" value="UniProtKB-SubCell"/>
</dbReference>
<dbReference type="CDD" id="cd17323">
    <property type="entry name" value="MFS_Tpo1_MDR_like"/>
    <property type="match status" value="1"/>
</dbReference>
<dbReference type="EMBL" id="JELW01000013">
    <property type="protein sequence ID" value="EXV00399.1"/>
    <property type="molecule type" value="Genomic_DNA"/>
</dbReference>
<gene>
    <name evidence="9" type="ORF">X797_006459</name>
</gene>
<dbReference type="Gene3D" id="1.20.1250.20">
    <property type="entry name" value="MFS general substrate transporter like domains"/>
    <property type="match status" value="1"/>
</dbReference>
<feature type="transmembrane region" description="Helical" evidence="7">
    <location>
        <begin position="152"/>
        <end position="174"/>
    </location>
</feature>
<dbReference type="PROSITE" id="PS50850">
    <property type="entry name" value="MFS"/>
    <property type="match status" value="1"/>
</dbReference>
<keyword evidence="5" id="KW-0325">Glycoprotein</keyword>
<comment type="caution">
    <text evidence="9">The sequence shown here is derived from an EMBL/GenBank/DDBJ whole genome shotgun (WGS) entry which is preliminary data.</text>
</comment>
<accession>A0A014N3J2</accession>
<keyword evidence="2 7" id="KW-0812">Transmembrane</keyword>
<evidence type="ECO:0000256" key="6">
    <source>
        <dbReference type="SAM" id="MobiDB-lite"/>
    </source>
</evidence>
<dbReference type="GO" id="GO:0140115">
    <property type="term" value="P:export across plasma membrane"/>
    <property type="evidence" value="ECO:0007669"/>
    <property type="project" value="UniProtKB-ARBA"/>
</dbReference>
<dbReference type="InterPro" id="IPR011701">
    <property type="entry name" value="MFS"/>
</dbReference>
<evidence type="ECO:0000256" key="2">
    <source>
        <dbReference type="ARBA" id="ARBA00022692"/>
    </source>
</evidence>
<proteinExistence type="predicted"/>
<dbReference type="FunFam" id="1.20.1250.20:FF:000011">
    <property type="entry name" value="MFS multidrug transporter, putative"/>
    <property type="match status" value="1"/>
</dbReference>
<dbReference type="Pfam" id="PF07690">
    <property type="entry name" value="MFS_1"/>
    <property type="match status" value="1"/>
</dbReference>
<dbReference type="GO" id="GO:0042908">
    <property type="term" value="P:xenobiotic transport"/>
    <property type="evidence" value="ECO:0007669"/>
    <property type="project" value="UniProtKB-ARBA"/>
</dbReference>
<evidence type="ECO:0000256" key="7">
    <source>
        <dbReference type="SAM" id="Phobius"/>
    </source>
</evidence>
<dbReference type="eggNOG" id="KOG0255">
    <property type="taxonomic scope" value="Eukaryota"/>
</dbReference>
<dbReference type="SUPFAM" id="SSF103473">
    <property type="entry name" value="MFS general substrate transporter"/>
    <property type="match status" value="1"/>
</dbReference>
<feature type="domain" description="Major facilitator superfamily (MFS) profile" evidence="8">
    <location>
        <begin position="61"/>
        <end position="502"/>
    </location>
</feature>
<evidence type="ECO:0000256" key="5">
    <source>
        <dbReference type="ARBA" id="ARBA00023180"/>
    </source>
</evidence>
<evidence type="ECO:0000256" key="1">
    <source>
        <dbReference type="ARBA" id="ARBA00004141"/>
    </source>
</evidence>
<dbReference type="InterPro" id="IPR036259">
    <property type="entry name" value="MFS_trans_sf"/>
</dbReference>
<evidence type="ECO:0000313" key="9">
    <source>
        <dbReference type="EMBL" id="EXV00399.1"/>
    </source>
</evidence>
<reference evidence="9 10" key="1">
    <citation type="submission" date="2014-02" db="EMBL/GenBank/DDBJ databases">
        <title>The genome sequence of the entomopathogenic fungus Metarhizium robertsii ARSEF 2575.</title>
        <authorList>
            <person name="Giuliano Garisto Donzelli B."/>
            <person name="Roe B.A."/>
            <person name="Macmil S.L."/>
            <person name="Krasnoff S.B."/>
            <person name="Gibson D.M."/>
        </authorList>
    </citation>
    <scope>NUCLEOTIDE SEQUENCE [LARGE SCALE GENOMIC DNA]</scope>
    <source>
        <strain evidence="9 10">ARSEF 2575</strain>
    </source>
</reference>
<feature type="transmembrane region" description="Helical" evidence="7">
    <location>
        <begin position="399"/>
        <end position="426"/>
    </location>
</feature>
<feature type="transmembrane region" description="Helical" evidence="7">
    <location>
        <begin position="215"/>
        <end position="235"/>
    </location>
</feature>
<keyword evidence="4 7" id="KW-0472">Membrane</keyword>
<evidence type="ECO:0000256" key="4">
    <source>
        <dbReference type="ARBA" id="ARBA00023136"/>
    </source>
</evidence>
<dbReference type="Proteomes" id="UP000030151">
    <property type="component" value="Unassembled WGS sequence"/>
</dbReference>
<protein>
    <submittedName>
        <fullName evidence="9">MFS transporter</fullName>
    </submittedName>
</protein>
<dbReference type="GO" id="GO:0022857">
    <property type="term" value="F:transmembrane transporter activity"/>
    <property type="evidence" value="ECO:0007669"/>
    <property type="project" value="InterPro"/>
</dbReference>
<dbReference type="InterPro" id="IPR020846">
    <property type="entry name" value="MFS_dom"/>
</dbReference>
<evidence type="ECO:0000259" key="8">
    <source>
        <dbReference type="PROSITE" id="PS50850"/>
    </source>
</evidence>
<feature type="region of interest" description="Disordered" evidence="6">
    <location>
        <begin position="1"/>
        <end position="29"/>
    </location>
</feature>
<feature type="transmembrane region" description="Helical" evidence="7">
    <location>
        <begin position="376"/>
        <end position="393"/>
    </location>
</feature>
<comment type="subcellular location">
    <subcellularLocation>
        <location evidence="1">Membrane</location>
        <topology evidence="1">Multi-pass membrane protein</topology>
    </subcellularLocation>
</comment>
<feature type="transmembrane region" description="Helical" evidence="7">
    <location>
        <begin position="288"/>
        <end position="312"/>
    </location>
</feature>
<dbReference type="InterPro" id="IPR005829">
    <property type="entry name" value="Sugar_transporter_CS"/>
</dbReference>
<dbReference type="HOGENOM" id="CLU_008455_1_3_1"/>
<dbReference type="OrthoDB" id="6770063at2759"/>